<comment type="caution">
    <text evidence="2">The sequence shown here is derived from an EMBL/GenBank/DDBJ whole genome shotgun (WGS) entry which is preliminary data.</text>
</comment>
<organism evidence="2 3">
    <name type="scientific">Leucocoprinus leucothites</name>
    <dbReference type="NCBI Taxonomy" id="201217"/>
    <lineage>
        <taxon>Eukaryota</taxon>
        <taxon>Fungi</taxon>
        <taxon>Dikarya</taxon>
        <taxon>Basidiomycota</taxon>
        <taxon>Agaricomycotina</taxon>
        <taxon>Agaricomycetes</taxon>
        <taxon>Agaricomycetidae</taxon>
        <taxon>Agaricales</taxon>
        <taxon>Agaricineae</taxon>
        <taxon>Agaricaceae</taxon>
        <taxon>Leucocoprinus</taxon>
    </lineage>
</organism>
<evidence type="ECO:0000313" key="3">
    <source>
        <dbReference type="Proteomes" id="UP000559027"/>
    </source>
</evidence>
<dbReference type="AlphaFoldDB" id="A0A8H5CW83"/>
<keyword evidence="1" id="KW-0732">Signal</keyword>
<dbReference type="Pfam" id="PF19271">
    <property type="entry name" value="Nis1"/>
    <property type="match status" value="1"/>
</dbReference>
<evidence type="ECO:0000313" key="2">
    <source>
        <dbReference type="EMBL" id="KAF5348504.1"/>
    </source>
</evidence>
<name>A0A8H5CW83_9AGAR</name>
<dbReference type="Proteomes" id="UP000559027">
    <property type="component" value="Unassembled WGS sequence"/>
</dbReference>
<sequence>MKVLTALLAGLTVVSAQSVMIGAPPAGAQLTVGQSTVVEIITPNFLSSSKEVSVAIGITSCASGFCPSPSDTLGNLLYSGPYNPQRVPGDPFLQPNQNFTVTIPGHLPKGPATIGVAHFALIGAGLQPWLETKNVSVVIQ</sequence>
<accession>A0A8H5CW83</accession>
<dbReference type="OrthoDB" id="2841294at2759"/>
<proteinExistence type="predicted"/>
<feature type="signal peptide" evidence="1">
    <location>
        <begin position="1"/>
        <end position="16"/>
    </location>
</feature>
<feature type="chain" id="PRO_5033993836" evidence="1">
    <location>
        <begin position="17"/>
        <end position="140"/>
    </location>
</feature>
<dbReference type="EMBL" id="JAACJO010000019">
    <property type="protein sequence ID" value="KAF5348504.1"/>
    <property type="molecule type" value="Genomic_DNA"/>
</dbReference>
<protein>
    <submittedName>
        <fullName evidence="2">Uncharacterized protein</fullName>
    </submittedName>
</protein>
<evidence type="ECO:0000256" key="1">
    <source>
        <dbReference type="SAM" id="SignalP"/>
    </source>
</evidence>
<keyword evidence="3" id="KW-1185">Reference proteome</keyword>
<reference evidence="2 3" key="1">
    <citation type="journal article" date="2020" name="ISME J.">
        <title>Uncovering the hidden diversity of litter-decomposition mechanisms in mushroom-forming fungi.</title>
        <authorList>
            <person name="Floudas D."/>
            <person name="Bentzer J."/>
            <person name="Ahren D."/>
            <person name="Johansson T."/>
            <person name="Persson P."/>
            <person name="Tunlid A."/>
        </authorList>
    </citation>
    <scope>NUCLEOTIDE SEQUENCE [LARGE SCALE GENOMIC DNA]</scope>
    <source>
        <strain evidence="2 3">CBS 146.42</strain>
    </source>
</reference>
<gene>
    <name evidence="2" type="ORF">D9756_009644</name>
</gene>
<dbReference type="InterPro" id="IPR045469">
    <property type="entry name" value="Nis1"/>
</dbReference>